<dbReference type="PROSITE" id="PS51294">
    <property type="entry name" value="HTH_MYB"/>
    <property type="match status" value="1"/>
</dbReference>
<feature type="region of interest" description="Disordered" evidence="1">
    <location>
        <begin position="342"/>
        <end position="417"/>
    </location>
</feature>
<dbReference type="EMBL" id="JBJQOH010000007">
    <property type="protein sequence ID" value="KAL3678352.1"/>
    <property type="molecule type" value="Genomic_DNA"/>
</dbReference>
<evidence type="ECO:0000259" key="3">
    <source>
        <dbReference type="PROSITE" id="PS51294"/>
    </source>
</evidence>
<accession>A0ABD3GJM1</accession>
<evidence type="ECO:0000259" key="2">
    <source>
        <dbReference type="PROSITE" id="PS50090"/>
    </source>
</evidence>
<dbReference type="SMART" id="SM00717">
    <property type="entry name" value="SANT"/>
    <property type="match status" value="1"/>
</dbReference>
<dbReference type="CDD" id="cd11660">
    <property type="entry name" value="SANT_TRF"/>
    <property type="match status" value="1"/>
</dbReference>
<keyword evidence="5" id="KW-1185">Reference proteome</keyword>
<evidence type="ECO:0000313" key="5">
    <source>
        <dbReference type="Proteomes" id="UP001633002"/>
    </source>
</evidence>
<dbReference type="SUPFAM" id="SSF46689">
    <property type="entry name" value="Homeodomain-like"/>
    <property type="match status" value="1"/>
</dbReference>
<feature type="region of interest" description="Disordered" evidence="1">
    <location>
        <begin position="205"/>
        <end position="227"/>
    </location>
</feature>
<gene>
    <name evidence="4" type="ORF">R1sor_021308</name>
</gene>
<comment type="caution">
    <text evidence="4">The sequence shown here is derived from an EMBL/GenBank/DDBJ whole genome shotgun (WGS) entry which is preliminary data.</text>
</comment>
<feature type="region of interest" description="Disordered" evidence="1">
    <location>
        <begin position="476"/>
        <end position="511"/>
    </location>
</feature>
<dbReference type="PROSITE" id="PS50090">
    <property type="entry name" value="MYB_LIKE"/>
    <property type="match status" value="1"/>
</dbReference>
<feature type="compositionally biased region" description="Acidic residues" evidence="1">
    <location>
        <begin position="87"/>
        <end position="101"/>
    </location>
</feature>
<dbReference type="Pfam" id="PF00249">
    <property type="entry name" value="Myb_DNA-binding"/>
    <property type="match status" value="1"/>
</dbReference>
<dbReference type="PANTHER" id="PTHR47122">
    <property type="entry name" value="MYB-LIKE DNA-BINDING DOMAIN CONTAINING PROTEIN, EXPRESSED"/>
    <property type="match status" value="1"/>
</dbReference>
<feature type="domain" description="HTH myb-type" evidence="3">
    <location>
        <begin position="607"/>
        <end position="666"/>
    </location>
</feature>
<reference evidence="4 5" key="1">
    <citation type="submission" date="2024-09" db="EMBL/GenBank/DDBJ databases">
        <title>Chromosome-scale assembly of Riccia sorocarpa.</title>
        <authorList>
            <person name="Paukszto L."/>
        </authorList>
    </citation>
    <scope>NUCLEOTIDE SEQUENCE [LARGE SCALE GENOMIC DNA]</scope>
    <source>
        <strain evidence="4">LP-2024</strain>
        <tissue evidence="4">Aerial parts of the thallus</tissue>
    </source>
</reference>
<feature type="domain" description="Myb-like" evidence="2">
    <location>
        <begin position="607"/>
        <end position="662"/>
    </location>
</feature>
<dbReference type="Proteomes" id="UP001633002">
    <property type="component" value="Unassembled WGS sequence"/>
</dbReference>
<dbReference type="InterPro" id="IPR001005">
    <property type="entry name" value="SANT/Myb"/>
</dbReference>
<feature type="region of interest" description="Disordered" evidence="1">
    <location>
        <begin position="152"/>
        <end position="182"/>
    </location>
</feature>
<dbReference type="InterPro" id="IPR009057">
    <property type="entry name" value="Homeodomain-like_sf"/>
</dbReference>
<sequence>MEHSELIENAGPPVEESNEYAVHSPGDVNISLPVFGDEMTDNMMQDGGEETCMHLLEDATLPIGSEVDEKAPDPDQSQAELCGDVVPESEADSDDEMDEKDEPTTPVEEHDLAVERSNLLARLKVVEAMLQQVALEEKLRIQREASLGKTGVKNRNSYAGSPLGEDVSEKKRQRRPNPKYFDSDMEVEYQLPAGFATLRRASHREDACASPNTPDSEGFKDFESPPNLVDVSTAPPDYLNPIRPPMIQRARTAVAKKHRVFSLSDREGPTAVTLTPDSNLDNLSIRELHDAYRKAFGKDTSVKDKHWLKRQIFIGLSKRNGEGVYHRSRGRPSSRVANLKARMEKNPTAEMPNGKRKSKASDGRKEIKRANRKALSVGGISDPSSPEPPADGECSEEASEIGGQNHGQLQESLISQKRVRKPNRKYFEDEGDESLGFAANLDRSVLGNFSGAGNGLRSDLVRLAWKDDGEVAFTERKSGASVNKSLRASARSSASSARRGRQGSTGMKRRIDGRAAKLAKLAESARAARLDAQKTVRKVKFRLPAAPGQEKGDAESGEDGEEVSCLLPILADHGIGDDDLIDSQFQSRLDESDDQAVVTVPTANGGTRRKHHRPWTLREVLTLVEGVARCGGGKWADIKKLAFSSVSYRTAVDLKDKWRNLLRASRAQLHPPKQGETRRKQFSAAIPSQLLARVRELAALNNQTVPNISGTGTSRSGRIVRRR</sequence>
<protein>
    <submittedName>
        <fullName evidence="4">Uncharacterized protein</fullName>
    </submittedName>
</protein>
<feature type="compositionally biased region" description="Basic and acidic residues" evidence="1">
    <location>
        <begin position="359"/>
        <end position="369"/>
    </location>
</feature>
<organism evidence="4 5">
    <name type="scientific">Riccia sorocarpa</name>
    <dbReference type="NCBI Taxonomy" id="122646"/>
    <lineage>
        <taxon>Eukaryota</taxon>
        <taxon>Viridiplantae</taxon>
        <taxon>Streptophyta</taxon>
        <taxon>Embryophyta</taxon>
        <taxon>Marchantiophyta</taxon>
        <taxon>Marchantiopsida</taxon>
        <taxon>Marchantiidae</taxon>
        <taxon>Marchantiales</taxon>
        <taxon>Ricciaceae</taxon>
        <taxon>Riccia</taxon>
    </lineage>
</organism>
<feature type="region of interest" description="Disordered" evidence="1">
    <location>
        <begin position="1"/>
        <end position="25"/>
    </location>
</feature>
<evidence type="ECO:0000256" key="1">
    <source>
        <dbReference type="SAM" id="MobiDB-lite"/>
    </source>
</evidence>
<feature type="compositionally biased region" description="Polar residues" evidence="1">
    <location>
        <begin position="406"/>
        <end position="415"/>
    </location>
</feature>
<dbReference type="AlphaFoldDB" id="A0ABD3GJM1"/>
<dbReference type="Gene3D" id="1.10.246.220">
    <property type="match status" value="1"/>
</dbReference>
<evidence type="ECO:0000313" key="4">
    <source>
        <dbReference type="EMBL" id="KAL3678352.1"/>
    </source>
</evidence>
<proteinExistence type="predicted"/>
<feature type="region of interest" description="Disordered" evidence="1">
    <location>
        <begin position="64"/>
        <end position="111"/>
    </location>
</feature>
<dbReference type="InterPro" id="IPR017930">
    <property type="entry name" value="Myb_dom"/>
</dbReference>
<name>A0ABD3GJM1_9MARC</name>
<dbReference type="PANTHER" id="PTHR47122:SF8">
    <property type="entry name" value="MYB-LIKE DOMAIN-CONTAINING PROTEIN"/>
    <property type="match status" value="1"/>
</dbReference>
<feature type="compositionally biased region" description="Low complexity" evidence="1">
    <location>
        <begin position="487"/>
        <end position="497"/>
    </location>
</feature>